<dbReference type="InterPro" id="IPR013154">
    <property type="entry name" value="ADH-like_N"/>
</dbReference>
<keyword evidence="3" id="KW-1185">Reference proteome</keyword>
<dbReference type="Gene3D" id="3.90.180.10">
    <property type="entry name" value="Medium-chain alcohol dehydrogenases, catalytic domain"/>
    <property type="match status" value="1"/>
</dbReference>
<dbReference type="InterPro" id="IPR011032">
    <property type="entry name" value="GroES-like_sf"/>
</dbReference>
<dbReference type="STRING" id="105696.A0A1Y2MCM4"/>
<accession>A0A1Y2MCM4</accession>
<evidence type="ECO:0000259" key="1">
    <source>
        <dbReference type="SMART" id="SM00829"/>
    </source>
</evidence>
<dbReference type="GO" id="GO:0016491">
    <property type="term" value="F:oxidoreductase activity"/>
    <property type="evidence" value="ECO:0007669"/>
    <property type="project" value="InterPro"/>
</dbReference>
<dbReference type="InterPro" id="IPR051397">
    <property type="entry name" value="Zn-ADH-like_protein"/>
</dbReference>
<dbReference type="OMA" id="YLITIHA"/>
<name>A0A1Y2MCM4_EPING</name>
<evidence type="ECO:0000313" key="3">
    <source>
        <dbReference type="Proteomes" id="UP000193240"/>
    </source>
</evidence>
<dbReference type="PANTHER" id="PTHR43677:SF4">
    <property type="entry name" value="QUINONE OXIDOREDUCTASE-LIKE PROTEIN 2"/>
    <property type="match status" value="1"/>
</dbReference>
<dbReference type="InParanoid" id="A0A1Y2MCM4"/>
<dbReference type="Proteomes" id="UP000193240">
    <property type="component" value="Unassembled WGS sequence"/>
</dbReference>
<feature type="domain" description="Enoyl reductase (ER)" evidence="1">
    <location>
        <begin position="12"/>
        <end position="159"/>
    </location>
</feature>
<dbReference type="InterPro" id="IPR020843">
    <property type="entry name" value="ER"/>
</dbReference>
<dbReference type="PANTHER" id="PTHR43677">
    <property type="entry name" value="SHORT-CHAIN DEHYDROGENASE/REDUCTASE"/>
    <property type="match status" value="1"/>
</dbReference>
<proteinExistence type="predicted"/>
<dbReference type="AlphaFoldDB" id="A0A1Y2MCM4"/>
<dbReference type="Pfam" id="PF08240">
    <property type="entry name" value="ADH_N"/>
    <property type="match status" value="1"/>
</dbReference>
<sequence>MKGIQIKEYVKGPDDLKVQSFPDPTPKNDEYLIAIHSSATNFFDLLQIRGKYQHQPPFPWIAGSEFSGVVLKAPSSLPSGRTPLYKVGDRVFGASQGGYATHVACTEERLKPVPEGWSFDEAAGMFVTAPTSYAGLVTRANIKKGRKTISPRPGKTDVHR</sequence>
<dbReference type="SUPFAM" id="SSF50129">
    <property type="entry name" value="GroES-like"/>
    <property type="match status" value="1"/>
</dbReference>
<reference evidence="2 3" key="1">
    <citation type="journal article" date="2017" name="Genome Announc.">
        <title>Genome sequence of the saprophytic ascomycete Epicoccum nigrum ICMP 19927 strain isolated from New Zealand.</title>
        <authorList>
            <person name="Fokin M."/>
            <person name="Fleetwood D."/>
            <person name="Weir B.S."/>
            <person name="Villas-Boas S.G."/>
        </authorList>
    </citation>
    <scope>NUCLEOTIDE SEQUENCE [LARGE SCALE GENOMIC DNA]</scope>
    <source>
        <strain evidence="2 3">ICMP 19927</strain>
    </source>
</reference>
<dbReference type="GO" id="GO:0005739">
    <property type="term" value="C:mitochondrion"/>
    <property type="evidence" value="ECO:0007669"/>
    <property type="project" value="TreeGrafter"/>
</dbReference>
<gene>
    <name evidence="2" type="ORF">B5807_02125</name>
</gene>
<protein>
    <recommendedName>
        <fullName evidence="1">Enoyl reductase (ER) domain-containing protein</fullName>
    </recommendedName>
</protein>
<dbReference type="SMART" id="SM00829">
    <property type="entry name" value="PKS_ER"/>
    <property type="match status" value="1"/>
</dbReference>
<dbReference type="EMBL" id="KZ107839">
    <property type="protein sequence ID" value="OSS52998.1"/>
    <property type="molecule type" value="Genomic_DNA"/>
</dbReference>
<organism evidence="2 3">
    <name type="scientific">Epicoccum nigrum</name>
    <name type="common">Soil fungus</name>
    <name type="synonym">Epicoccum purpurascens</name>
    <dbReference type="NCBI Taxonomy" id="105696"/>
    <lineage>
        <taxon>Eukaryota</taxon>
        <taxon>Fungi</taxon>
        <taxon>Dikarya</taxon>
        <taxon>Ascomycota</taxon>
        <taxon>Pezizomycotina</taxon>
        <taxon>Dothideomycetes</taxon>
        <taxon>Pleosporomycetidae</taxon>
        <taxon>Pleosporales</taxon>
        <taxon>Pleosporineae</taxon>
        <taxon>Didymellaceae</taxon>
        <taxon>Epicoccum</taxon>
    </lineage>
</organism>
<evidence type="ECO:0000313" key="2">
    <source>
        <dbReference type="EMBL" id="OSS52998.1"/>
    </source>
</evidence>